<dbReference type="AlphaFoldDB" id="A0A5C6FR54"/>
<reference evidence="1 2" key="1">
    <citation type="submission" date="2019-02" db="EMBL/GenBank/DDBJ databases">
        <title>Deep-cultivation of Planctomycetes and their phenomic and genomic characterization uncovers novel biology.</title>
        <authorList>
            <person name="Wiegand S."/>
            <person name="Jogler M."/>
            <person name="Boedeker C."/>
            <person name="Pinto D."/>
            <person name="Vollmers J."/>
            <person name="Rivas-Marin E."/>
            <person name="Kohn T."/>
            <person name="Peeters S.H."/>
            <person name="Heuer A."/>
            <person name="Rast P."/>
            <person name="Oberbeckmann S."/>
            <person name="Bunk B."/>
            <person name="Jeske O."/>
            <person name="Meyerdierks A."/>
            <person name="Storesund J.E."/>
            <person name="Kallscheuer N."/>
            <person name="Luecker S."/>
            <person name="Lage O.M."/>
            <person name="Pohl T."/>
            <person name="Merkel B.J."/>
            <person name="Hornburger P."/>
            <person name="Mueller R.-W."/>
            <person name="Bruemmer F."/>
            <person name="Labrenz M."/>
            <person name="Spormann A.M."/>
            <person name="Op Den Camp H."/>
            <person name="Overmann J."/>
            <person name="Amann R."/>
            <person name="Jetten M.S.M."/>
            <person name="Mascher T."/>
            <person name="Medema M.H."/>
            <person name="Devos D.P."/>
            <person name="Kaster A.-K."/>
            <person name="Ovreas L."/>
            <person name="Rohde M."/>
            <person name="Galperin M.Y."/>
            <person name="Jogler C."/>
        </authorList>
    </citation>
    <scope>NUCLEOTIDE SEQUENCE [LARGE SCALE GENOMIC DNA]</scope>
    <source>
        <strain evidence="1 2">V7</strain>
    </source>
</reference>
<name>A0A5C6FR54_9PLAN</name>
<accession>A0A5C6FR54</accession>
<gene>
    <name evidence="1" type="ORF">V7x_47130</name>
</gene>
<protein>
    <submittedName>
        <fullName evidence="1">Uncharacterized protein</fullName>
    </submittedName>
</protein>
<comment type="caution">
    <text evidence="1">The sequence shown here is derived from an EMBL/GenBank/DDBJ whole genome shotgun (WGS) entry which is preliminary data.</text>
</comment>
<dbReference type="Proteomes" id="UP000316476">
    <property type="component" value="Unassembled WGS sequence"/>
</dbReference>
<organism evidence="1 2">
    <name type="scientific">Crateriforma conspicua</name>
    <dbReference type="NCBI Taxonomy" id="2527996"/>
    <lineage>
        <taxon>Bacteria</taxon>
        <taxon>Pseudomonadati</taxon>
        <taxon>Planctomycetota</taxon>
        <taxon>Planctomycetia</taxon>
        <taxon>Planctomycetales</taxon>
        <taxon>Planctomycetaceae</taxon>
        <taxon>Crateriforma</taxon>
    </lineage>
</organism>
<evidence type="ECO:0000313" key="2">
    <source>
        <dbReference type="Proteomes" id="UP000316476"/>
    </source>
</evidence>
<proteinExistence type="predicted"/>
<sequence>MRSISDRASARMRTVPASERLVCYVQTVTADSNAEPFHIHLAGRDGGPLDCSFEQAESALQQIQTLYFEPDGSFAFKGPASGLELFGMVYDAYGAIQYVEIRGRCDWADWQRLVACFISGGTAPKSAVVKSLPGGELQTLQDFERLTWSV</sequence>
<evidence type="ECO:0000313" key="1">
    <source>
        <dbReference type="EMBL" id="TWU62976.1"/>
    </source>
</evidence>
<dbReference type="EMBL" id="SJPZ01000002">
    <property type="protein sequence ID" value="TWU62976.1"/>
    <property type="molecule type" value="Genomic_DNA"/>
</dbReference>